<dbReference type="AlphaFoldDB" id="A0A1E3HAP7"/>
<feature type="compositionally biased region" description="Acidic residues" evidence="2">
    <location>
        <begin position="430"/>
        <end position="447"/>
    </location>
</feature>
<feature type="region of interest" description="Disordered" evidence="2">
    <location>
        <begin position="379"/>
        <end position="447"/>
    </location>
</feature>
<dbReference type="Proteomes" id="UP000094065">
    <property type="component" value="Unassembled WGS sequence"/>
</dbReference>
<keyword evidence="1" id="KW-0863">Zinc-finger</keyword>
<feature type="compositionally biased region" description="Basic residues" evidence="2">
    <location>
        <begin position="46"/>
        <end position="60"/>
    </location>
</feature>
<dbReference type="InterPro" id="IPR000571">
    <property type="entry name" value="Znf_CCCH"/>
</dbReference>
<dbReference type="SMART" id="SM00356">
    <property type="entry name" value="ZnF_C3H1"/>
    <property type="match status" value="4"/>
</dbReference>
<reference evidence="4 5" key="1">
    <citation type="submission" date="2016-06" db="EMBL/GenBank/DDBJ databases">
        <title>Evolution of pathogenesis and genome organization in the Tremellales.</title>
        <authorList>
            <person name="Cuomo C."/>
            <person name="Litvintseva A."/>
            <person name="Heitman J."/>
            <person name="Chen Y."/>
            <person name="Sun S."/>
            <person name="Springer D."/>
            <person name="Dromer F."/>
            <person name="Young S."/>
            <person name="Zeng Q."/>
            <person name="Chapman S."/>
            <person name="Gujja S."/>
            <person name="Saif S."/>
            <person name="Birren B."/>
        </authorList>
    </citation>
    <scope>NUCLEOTIDE SEQUENCE [LARGE SCALE GENOMIC DNA]</scope>
    <source>
        <strain evidence="4 5">CBS 6039</strain>
    </source>
</reference>
<feature type="domain" description="C3H1-type" evidence="3">
    <location>
        <begin position="248"/>
        <end position="276"/>
    </location>
</feature>
<comment type="caution">
    <text evidence="4">The sequence shown here is derived from an EMBL/GenBank/DDBJ whole genome shotgun (WGS) entry which is preliminary data.</text>
</comment>
<feature type="region of interest" description="Disordered" evidence="2">
    <location>
        <begin position="28"/>
        <end position="108"/>
    </location>
</feature>
<feature type="compositionally biased region" description="Acidic residues" evidence="2">
    <location>
        <begin position="409"/>
        <end position="423"/>
    </location>
</feature>
<dbReference type="GO" id="GO:0005634">
    <property type="term" value="C:nucleus"/>
    <property type="evidence" value="ECO:0007669"/>
    <property type="project" value="TreeGrafter"/>
</dbReference>
<evidence type="ECO:0000256" key="1">
    <source>
        <dbReference type="PROSITE-ProRule" id="PRU00723"/>
    </source>
</evidence>
<dbReference type="STRING" id="1295533.A0A1E3HAP7"/>
<dbReference type="PROSITE" id="PS50103">
    <property type="entry name" value="ZF_C3H1"/>
    <property type="match status" value="2"/>
</dbReference>
<evidence type="ECO:0000259" key="3">
    <source>
        <dbReference type="PROSITE" id="PS50103"/>
    </source>
</evidence>
<evidence type="ECO:0000313" key="5">
    <source>
        <dbReference type="Proteomes" id="UP000094065"/>
    </source>
</evidence>
<gene>
    <name evidence="4" type="ORF">L202_07937</name>
</gene>
<dbReference type="RefSeq" id="XP_018989324.1">
    <property type="nucleotide sequence ID" value="XM_019142753.1"/>
</dbReference>
<accession>A0A1E3HAP7</accession>
<evidence type="ECO:0000313" key="4">
    <source>
        <dbReference type="EMBL" id="ODN73412.1"/>
    </source>
</evidence>
<dbReference type="OrthoDB" id="410307at2759"/>
<feature type="compositionally biased region" description="Acidic residues" evidence="2">
    <location>
        <begin position="392"/>
        <end position="401"/>
    </location>
</feature>
<proteinExistence type="predicted"/>
<feature type="zinc finger region" description="C3H1-type" evidence="1">
    <location>
        <begin position="329"/>
        <end position="357"/>
    </location>
</feature>
<sequence length="447" mass="49036">MAPTELERKKLQLQQEIARLSGAITRHSHSAAHPYHNTPSYAGRGGRGRGAARGRGRGRGRGASNSYSLDLRAINKGPTSTSTATVTGVREEGEILSEPAQSSSSNNWVATNRAGSRSLMTVGKRAQLHAESTKPMRNSSKKTRGRLHIQALPSLQAGGTPRVFVDKVSYEFNAGGKGLRRTSEYQIPNTLEWYIENGKTIKVLDVKYKFQPNGNLVPLRPAERRLCPTFTKTGRCRKAHICRSIHDPNRVTACFNFLRGRCELGDVLCPLSHTPTAHNTPSCVRFQALSYCTRANCPFPHVKVAADAPICEDFAHVGWCDKEEGTCQDLHSWDCPEFWSTGKCSKGKKCRLRHTVRAELGRAQQAAAAAAVENVEKNKANGTKAEPGGFEEQTEFIEFDEGAPAMPQSDDDDSDDDSDDDESDGKQEVSADDSESDSDDDDVKIIF</sequence>
<dbReference type="EMBL" id="AWGJ01000013">
    <property type="protein sequence ID" value="ODN73412.1"/>
    <property type="molecule type" value="Genomic_DNA"/>
</dbReference>
<feature type="domain" description="C3H1-type" evidence="3">
    <location>
        <begin position="329"/>
        <end position="357"/>
    </location>
</feature>
<organism evidence="4 5">
    <name type="scientific">Cryptococcus amylolentus CBS 6039</name>
    <dbReference type="NCBI Taxonomy" id="1295533"/>
    <lineage>
        <taxon>Eukaryota</taxon>
        <taxon>Fungi</taxon>
        <taxon>Dikarya</taxon>
        <taxon>Basidiomycota</taxon>
        <taxon>Agaricomycotina</taxon>
        <taxon>Tremellomycetes</taxon>
        <taxon>Tremellales</taxon>
        <taxon>Cryptococcaceae</taxon>
        <taxon>Cryptococcus</taxon>
    </lineage>
</organism>
<dbReference type="GO" id="GO:0008270">
    <property type="term" value="F:zinc ion binding"/>
    <property type="evidence" value="ECO:0007669"/>
    <property type="project" value="UniProtKB-KW"/>
</dbReference>
<dbReference type="GeneID" id="30159246"/>
<dbReference type="Gene3D" id="4.10.1000.10">
    <property type="entry name" value="Zinc finger, CCCH-type"/>
    <property type="match status" value="2"/>
</dbReference>
<dbReference type="PANTHER" id="PTHR46156:SF1">
    <property type="entry name" value="ZINC FINGER CCCH DOMAIN-CONTAINING PROTEIN 3"/>
    <property type="match status" value="1"/>
</dbReference>
<evidence type="ECO:0000256" key="2">
    <source>
        <dbReference type="SAM" id="MobiDB-lite"/>
    </source>
</evidence>
<feature type="zinc finger region" description="C3H1-type" evidence="1">
    <location>
        <begin position="248"/>
        <end position="276"/>
    </location>
</feature>
<keyword evidence="1" id="KW-0479">Metal-binding</keyword>
<feature type="compositionally biased region" description="Polar residues" evidence="2">
    <location>
        <begin position="99"/>
        <end position="108"/>
    </location>
</feature>
<protein>
    <recommendedName>
        <fullName evidence="3">C3H1-type domain-containing protein</fullName>
    </recommendedName>
</protein>
<keyword evidence="5" id="KW-1185">Reference proteome</keyword>
<keyword evidence="1" id="KW-0862">Zinc</keyword>
<name>A0A1E3HAP7_9TREE</name>
<dbReference type="PANTHER" id="PTHR46156">
    <property type="entry name" value="CCCH ZINGC FINGER"/>
    <property type="match status" value="1"/>
</dbReference>
<feature type="compositionally biased region" description="Polar residues" evidence="2">
    <location>
        <begin position="77"/>
        <end position="86"/>
    </location>
</feature>